<dbReference type="Pfam" id="PF21365">
    <property type="entry name" value="Glyco_hydro_31_3rd"/>
    <property type="match status" value="1"/>
</dbReference>
<dbReference type="SUPFAM" id="SSF51445">
    <property type="entry name" value="(Trans)glycosidases"/>
    <property type="match status" value="1"/>
</dbReference>
<dbReference type="GO" id="GO:0005975">
    <property type="term" value="P:carbohydrate metabolic process"/>
    <property type="evidence" value="ECO:0007669"/>
    <property type="project" value="InterPro"/>
</dbReference>
<feature type="compositionally biased region" description="Polar residues" evidence="3">
    <location>
        <begin position="101"/>
        <end position="114"/>
    </location>
</feature>
<name>I4LXC5_GARVA</name>
<accession>I4LXC5</accession>
<dbReference type="PANTHER" id="PTHR22762">
    <property type="entry name" value="ALPHA-GLUCOSIDASE"/>
    <property type="match status" value="1"/>
</dbReference>
<dbReference type="EMBL" id="ADER01000014">
    <property type="protein sequence ID" value="EIK81615.1"/>
    <property type="molecule type" value="Genomic_DNA"/>
</dbReference>
<proteinExistence type="inferred from homology"/>
<dbReference type="GO" id="GO:0090599">
    <property type="term" value="F:alpha-glucosidase activity"/>
    <property type="evidence" value="ECO:0007669"/>
    <property type="project" value="TreeGrafter"/>
</dbReference>
<evidence type="ECO:0000313" key="7">
    <source>
        <dbReference type="Proteomes" id="UP000004884"/>
    </source>
</evidence>
<dbReference type="InterPro" id="IPR048395">
    <property type="entry name" value="Glyco_hydro_31_C"/>
</dbReference>
<dbReference type="SUPFAM" id="SSF51011">
    <property type="entry name" value="Glycosyl hydrolase domain"/>
    <property type="match status" value="1"/>
</dbReference>
<keyword evidence="2" id="KW-0378">Hydrolase</keyword>
<evidence type="ECO:0000313" key="6">
    <source>
        <dbReference type="EMBL" id="EIK81615.1"/>
    </source>
</evidence>
<dbReference type="PATRIC" id="fig|698956.3.peg.489"/>
<dbReference type="PANTHER" id="PTHR22762:SF89">
    <property type="entry name" value="ALPHA-XYLOSIDASE"/>
    <property type="match status" value="1"/>
</dbReference>
<keyword evidence="2" id="KW-0326">Glycosidase</keyword>
<evidence type="ECO:0000256" key="3">
    <source>
        <dbReference type="SAM" id="MobiDB-lite"/>
    </source>
</evidence>
<dbReference type="AlphaFoldDB" id="I4LXC5"/>
<evidence type="ECO:0000256" key="2">
    <source>
        <dbReference type="RuleBase" id="RU361185"/>
    </source>
</evidence>
<comment type="similarity">
    <text evidence="1 2">Belongs to the glycosyl hydrolase 31 family.</text>
</comment>
<feature type="domain" description="Glycoside hydrolase family 31 TIM barrel" evidence="4">
    <location>
        <begin position="274"/>
        <end position="576"/>
    </location>
</feature>
<comment type="caution">
    <text evidence="6">The sequence shown here is derived from an EMBL/GenBank/DDBJ whole genome shotgun (WGS) entry which is preliminary data.</text>
</comment>
<dbReference type="Gene3D" id="3.20.20.80">
    <property type="entry name" value="Glycosidases"/>
    <property type="match status" value="1"/>
</dbReference>
<dbReference type="InterPro" id="IPR000322">
    <property type="entry name" value="Glyco_hydro_31_TIM"/>
</dbReference>
<dbReference type="Pfam" id="PF01055">
    <property type="entry name" value="Glyco_hydro_31_2nd"/>
    <property type="match status" value="1"/>
</dbReference>
<dbReference type="Gene3D" id="2.60.40.1180">
    <property type="entry name" value="Golgi alpha-mannosidase II"/>
    <property type="match status" value="2"/>
</dbReference>
<dbReference type="InterPro" id="IPR017853">
    <property type="entry name" value="GH"/>
</dbReference>
<feature type="region of interest" description="Disordered" evidence="3">
    <location>
        <begin position="82"/>
        <end position="114"/>
    </location>
</feature>
<organism evidence="6 7">
    <name type="scientific">Gardnerella vaginalis 1400E</name>
    <dbReference type="NCBI Taxonomy" id="698956"/>
    <lineage>
        <taxon>Bacteria</taxon>
        <taxon>Bacillati</taxon>
        <taxon>Actinomycetota</taxon>
        <taxon>Actinomycetes</taxon>
        <taxon>Bifidobacteriales</taxon>
        <taxon>Bifidobacteriaceae</taxon>
        <taxon>Gardnerella</taxon>
    </lineage>
</organism>
<evidence type="ECO:0000259" key="4">
    <source>
        <dbReference type="Pfam" id="PF01055"/>
    </source>
</evidence>
<dbReference type="Proteomes" id="UP000004884">
    <property type="component" value="Unassembled WGS sequence"/>
</dbReference>
<dbReference type="InterPro" id="IPR013780">
    <property type="entry name" value="Glyco_hydro_b"/>
</dbReference>
<feature type="domain" description="Glycosyl hydrolase family 31 C-terminal" evidence="5">
    <location>
        <begin position="584"/>
        <end position="679"/>
    </location>
</feature>
<sequence>MTLQDAREARGTHGVQDAHIFYDYAKNPLAKAKESQVISGKNWRITLITDSLVRLEWSENGEFVDAPTQTVVRRNFEGSAQFAAEKSPATEDEASRAFNPKSVNPKSVNPKSINPKSINPKYSVKNLENGWIEVETEKLLITYNQQPFSKEGLSIVVRGVPGSQFNTWHYGDECHGNLLGTARTVDEADGAVKLGMGVISRDGWAVLDDSRSAQIAYAAAVDGKENPYGAWVEPRAKANGGVSGENSKDLYFFGYGHNYIGAIRDFYKLTGAQPLLPRFALSNWWSRYYRYSQDEYLQLMSRFKREGIPFSTAVIDMDWHVTDVDPKYGSGWTGYTWNRDLFPDHRAFLRRLASEGLAVTLNLHPRDGVRAFEEDYAQVARDMGIDPQSGKAVEFDLTNPRFLRAYLNMHRRMENEGVGFWWIDWQQGGVTKQAGLDPLWMLNHVHYQDSGRGGAWPLTFSRYAGPGSHRYPVGFSGDSVTTWDSLAFQTYFTSTASNIGYGWWSHDIGGHMLGVRCDELEARWYAFGAFSPINRLHSSCSPFAGKEPWNFPAETRNAMIKMLRLRAQMLPYLYTMNYRAAVCGRPIVEPMYWQSPETLAAYEMPNEYRFGSQLVVAPIVSKGCSQVERGCTAVWLPEGDWYDFFDGRRYVSRGGAGRRFEVWRGIDRVPVFARAGAIVPMQVLPSEADCARNEDVAKSVNSVENPRSLRVLAFPGDCGEFVMREDNGRFEDACAGKTADTRMELIWRDGNGSTQFVIDAAKGCASAVSSLPSKRDWSVVFRGVACPDFSRVRVFVGENQLESKAVEVSYEGEESTLSLTVSVRNVPVGDCVRVIVDGGLCIAQDPKIGDCYRLLLQAQMPYRGKEIAFDAIRQAGGSASAISELCALEYTSESEFERHQQSVDLTNAHAPQHPEVAKWAQWKCTLPDSVKRALEEILLRSAM</sequence>
<reference evidence="6 7" key="1">
    <citation type="journal article" date="2012" name="J. Bacteriol.">
        <title>Comparative Genomic Analyses of 17 Clinical Isolates of Gardnerella vaginalis Provide Evidence of Multiple Genetically Isolated Clades Consistent with Subspeciation into Genovars.</title>
        <authorList>
            <person name="Ahmed A."/>
            <person name="Earl J."/>
            <person name="Retchless A."/>
            <person name="Hillier S."/>
            <person name="Rabe L."/>
            <person name="Cherpes T."/>
            <person name="Powell E."/>
            <person name="Janto B."/>
            <person name="Eutsey R."/>
            <person name="Hiller N.L."/>
            <person name="Boissy R."/>
            <person name="Dahlgreen M."/>
            <person name="Hall B."/>
            <person name="Costerton J."/>
            <person name="Post J.C."/>
            <person name="Hu F."/>
            <person name="Ehrlich G."/>
        </authorList>
    </citation>
    <scope>NUCLEOTIDE SEQUENCE [LARGE SCALE GENOMIC DNA]</scope>
    <source>
        <strain evidence="6 7">1400E</strain>
    </source>
</reference>
<evidence type="ECO:0000259" key="5">
    <source>
        <dbReference type="Pfam" id="PF21365"/>
    </source>
</evidence>
<dbReference type="GO" id="GO:0006491">
    <property type="term" value="P:N-glycan processing"/>
    <property type="evidence" value="ECO:0007669"/>
    <property type="project" value="TreeGrafter"/>
</dbReference>
<dbReference type="RefSeq" id="WP_004124109.1">
    <property type="nucleotide sequence ID" value="NZ_ADER01000014.1"/>
</dbReference>
<gene>
    <name evidence="6" type="ORF">CGSMWGv1400E_02511</name>
</gene>
<protein>
    <submittedName>
        <fullName evidence="6">Alpha-glucosidase</fullName>
    </submittedName>
</protein>
<evidence type="ECO:0000256" key="1">
    <source>
        <dbReference type="ARBA" id="ARBA00007806"/>
    </source>
</evidence>
<dbReference type="CDD" id="cd06595">
    <property type="entry name" value="GH31_u1"/>
    <property type="match status" value="1"/>
</dbReference>